<comment type="similarity">
    <text evidence="2">Belongs to the peptidase M20A family.</text>
</comment>
<dbReference type="InterPro" id="IPR036264">
    <property type="entry name" value="Bact_exopeptidase_dim_dom"/>
</dbReference>
<dbReference type="PANTHER" id="PTHR43808">
    <property type="entry name" value="ACETYLORNITHINE DEACETYLASE"/>
    <property type="match status" value="1"/>
</dbReference>
<dbReference type="Gene3D" id="1.10.150.900">
    <property type="match status" value="1"/>
</dbReference>
<evidence type="ECO:0000256" key="1">
    <source>
        <dbReference type="ARBA" id="ARBA00001947"/>
    </source>
</evidence>
<dbReference type="PROSITE" id="PS00759">
    <property type="entry name" value="ARGE_DAPE_CPG2_2"/>
    <property type="match status" value="1"/>
</dbReference>
<proteinExistence type="inferred from homology"/>
<dbReference type="InterPro" id="IPR011650">
    <property type="entry name" value="Peptidase_M20_dimer"/>
</dbReference>
<dbReference type="Pfam" id="PF01546">
    <property type="entry name" value="Peptidase_M20"/>
    <property type="match status" value="1"/>
</dbReference>
<dbReference type="SUPFAM" id="SSF55031">
    <property type="entry name" value="Bacterial exopeptidase dimerisation domain"/>
    <property type="match status" value="1"/>
</dbReference>
<evidence type="ECO:0000256" key="3">
    <source>
        <dbReference type="ARBA" id="ARBA00022723"/>
    </source>
</evidence>
<dbReference type="RefSeq" id="WP_048555703.1">
    <property type="nucleotide sequence ID" value="NZ_HF570958.1"/>
</dbReference>
<name>A0A077LZX0_9MICO</name>
<dbReference type="AlphaFoldDB" id="A0A077LZX0"/>
<keyword evidence="3" id="KW-0479">Metal-binding</keyword>
<evidence type="ECO:0000256" key="2">
    <source>
        <dbReference type="ARBA" id="ARBA00006247"/>
    </source>
</evidence>
<dbReference type="GO" id="GO:0046872">
    <property type="term" value="F:metal ion binding"/>
    <property type="evidence" value="ECO:0007669"/>
    <property type="project" value="UniProtKB-KW"/>
</dbReference>
<dbReference type="NCBIfam" id="NF005913">
    <property type="entry name" value="PRK07906.1"/>
    <property type="match status" value="1"/>
</dbReference>
<evidence type="ECO:0000256" key="4">
    <source>
        <dbReference type="ARBA" id="ARBA00022801"/>
    </source>
</evidence>
<sequence length="436" mass="46994">MDRVRAATGDEEVCRLTAELIRHDTTNRGGGDAAGEREAAEYVAALLDEVGIGSVAHERAPGRTNLIARWPGNDPALPALILHGHLDVVPADASEWSVPPFSGEIRDGMIWGRGAVDMKNMVAMMVATVRSLVRAGFIPRQDIILAFFADEEDNSHYGARWLVNSRPEVFRGATVAIGEVGGFSVDVRGNPVFLIQTGEKGILWIDVRCHGRATHASQLNPDNPVHELARSITRIAAEPWPVTLTKTTSLLLDELRATAGLAHDADPLTVAREAGVCAQLVTPGLANVVNGTLLQAGYKQNVVPSEATASLDIRFLPGQRDAVLRRIRELAGPHAEVIVTDEVDAVETVFGGRIVEIMRTSLKKYCRSARIAPYLLPAGTDNAMLAELGISGYGFVPMLLPAGYDFPAMFHGIDERVPLDALLFGQAVLTELIRTS</sequence>
<dbReference type="GO" id="GO:0016787">
    <property type="term" value="F:hydrolase activity"/>
    <property type="evidence" value="ECO:0007669"/>
    <property type="project" value="UniProtKB-KW"/>
</dbReference>
<dbReference type="PANTHER" id="PTHR43808:SF8">
    <property type="entry name" value="PEPTIDASE M20 DIMERISATION DOMAIN-CONTAINING PROTEIN"/>
    <property type="match status" value="1"/>
</dbReference>
<evidence type="ECO:0000259" key="6">
    <source>
        <dbReference type="Pfam" id="PF07687"/>
    </source>
</evidence>
<dbReference type="InterPro" id="IPR001261">
    <property type="entry name" value="ArgE/DapE_CS"/>
</dbReference>
<organism evidence="7 8">
    <name type="scientific">Nostocoides japonicum T1-X7</name>
    <dbReference type="NCBI Taxonomy" id="1194083"/>
    <lineage>
        <taxon>Bacteria</taxon>
        <taxon>Bacillati</taxon>
        <taxon>Actinomycetota</taxon>
        <taxon>Actinomycetes</taxon>
        <taxon>Micrococcales</taxon>
        <taxon>Intrasporangiaceae</taxon>
        <taxon>Nostocoides</taxon>
    </lineage>
</organism>
<dbReference type="EMBL" id="CAJB01000339">
    <property type="protein sequence ID" value="CCH79141.1"/>
    <property type="molecule type" value="Genomic_DNA"/>
</dbReference>
<reference evidence="7 8" key="1">
    <citation type="journal article" date="2013" name="ISME J.">
        <title>A metabolic model for members of the genus Tetrasphaera involved in enhanced biological phosphorus removal.</title>
        <authorList>
            <person name="Kristiansen R."/>
            <person name="Nguyen H.T.T."/>
            <person name="Saunders A.M."/>
            <person name="Nielsen J.L."/>
            <person name="Wimmer R."/>
            <person name="Le V.Q."/>
            <person name="McIlroy S.J."/>
            <person name="Petrovski S."/>
            <person name="Seviour R.J."/>
            <person name="Calteau A."/>
            <person name="Nielsen K.L."/>
            <person name="Nielsen P.H."/>
        </authorList>
    </citation>
    <scope>NUCLEOTIDE SEQUENCE [LARGE SCALE GENOMIC DNA]</scope>
    <source>
        <strain evidence="7 8">T1-X7</strain>
    </source>
</reference>
<dbReference type="FunFam" id="1.10.150.900:FF:000002">
    <property type="entry name" value="M20/M25/M40 family peptidase"/>
    <property type="match status" value="1"/>
</dbReference>
<dbReference type="Proteomes" id="UP000035721">
    <property type="component" value="Unassembled WGS sequence"/>
</dbReference>
<dbReference type="Gene3D" id="3.30.70.360">
    <property type="match status" value="1"/>
</dbReference>
<keyword evidence="5" id="KW-0862">Zinc</keyword>
<accession>A0A077LZX0</accession>
<keyword evidence="4" id="KW-0378">Hydrolase</keyword>
<evidence type="ECO:0000256" key="5">
    <source>
        <dbReference type="ARBA" id="ARBA00022833"/>
    </source>
</evidence>
<protein>
    <submittedName>
        <fullName evidence="7">Putative peptidase</fullName>
    </submittedName>
</protein>
<evidence type="ECO:0000313" key="7">
    <source>
        <dbReference type="EMBL" id="CCH79141.1"/>
    </source>
</evidence>
<evidence type="ECO:0000313" key="8">
    <source>
        <dbReference type="Proteomes" id="UP000035721"/>
    </source>
</evidence>
<keyword evidence="8" id="KW-1185">Reference proteome</keyword>
<comment type="caution">
    <text evidence="7">The sequence shown here is derived from an EMBL/GenBank/DDBJ whole genome shotgun (WGS) entry which is preliminary data.</text>
</comment>
<dbReference type="InterPro" id="IPR002933">
    <property type="entry name" value="Peptidase_M20"/>
</dbReference>
<dbReference type="Gene3D" id="3.40.630.10">
    <property type="entry name" value="Zn peptidases"/>
    <property type="match status" value="1"/>
</dbReference>
<dbReference type="SUPFAM" id="SSF53187">
    <property type="entry name" value="Zn-dependent exopeptidases"/>
    <property type="match status" value="1"/>
</dbReference>
<comment type="cofactor">
    <cofactor evidence="1">
        <name>Zn(2+)</name>
        <dbReference type="ChEBI" id="CHEBI:29105"/>
    </cofactor>
</comment>
<dbReference type="InterPro" id="IPR050072">
    <property type="entry name" value="Peptidase_M20A"/>
</dbReference>
<dbReference type="Pfam" id="PF07687">
    <property type="entry name" value="M20_dimer"/>
    <property type="match status" value="1"/>
</dbReference>
<dbReference type="OrthoDB" id="7055905at2"/>
<dbReference type="PIRSF" id="PIRSF036696">
    <property type="entry name" value="ACY-1"/>
    <property type="match status" value="1"/>
</dbReference>
<feature type="domain" description="Peptidase M20 dimerisation" evidence="6">
    <location>
        <begin position="197"/>
        <end position="335"/>
    </location>
</feature>
<gene>
    <name evidence="7" type="ORF">BN12_4030016</name>
</gene>
<dbReference type="STRING" id="1194083.BN12_4030016"/>